<proteinExistence type="predicted"/>
<keyword evidence="3" id="KW-1185">Reference proteome</keyword>
<gene>
    <name evidence="2" type="ORF">ACFPCY_06390</name>
</gene>
<evidence type="ECO:0000313" key="3">
    <source>
        <dbReference type="Proteomes" id="UP001595872"/>
    </source>
</evidence>
<feature type="region of interest" description="Disordered" evidence="1">
    <location>
        <begin position="218"/>
        <end position="310"/>
    </location>
</feature>
<feature type="compositionally biased region" description="Low complexity" evidence="1">
    <location>
        <begin position="235"/>
        <end position="272"/>
    </location>
</feature>
<organism evidence="2 3">
    <name type="scientific">Actinomadura gamaensis</name>
    <dbReference type="NCBI Taxonomy" id="1763541"/>
    <lineage>
        <taxon>Bacteria</taxon>
        <taxon>Bacillati</taxon>
        <taxon>Actinomycetota</taxon>
        <taxon>Actinomycetes</taxon>
        <taxon>Streptosporangiales</taxon>
        <taxon>Thermomonosporaceae</taxon>
        <taxon>Actinomadura</taxon>
    </lineage>
</organism>
<dbReference type="RefSeq" id="WP_378252678.1">
    <property type="nucleotide sequence ID" value="NZ_JBHSIT010000002.1"/>
</dbReference>
<dbReference type="Proteomes" id="UP001595872">
    <property type="component" value="Unassembled WGS sequence"/>
</dbReference>
<accession>A0ABV9TU06</accession>
<protein>
    <submittedName>
        <fullName evidence="2">Uncharacterized protein</fullName>
    </submittedName>
</protein>
<name>A0ABV9TU06_9ACTN</name>
<reference evidence="3" key="1">
    <citation type="journal article" date="2019" name="Int. J. Syst. Evol. Microbiol.">
        <title>The Global Catalogue of Microorganisms (GCM) 10K type strain sequencing project: providing services to taxonomists for standard genome sequencing and annotation.</title>
        <authorList>
            <consortium name="The Broad Institute Genomics Platform"/>
            <consortium name="The Broad Institute Genome Sequencing Center for Infectious Disease"/>
            <person name="Wu L."/>
            <person name="Ma J."/>
        </authorList>
    </citation>
    <scope>NUCLEOTIDE SEQUENCE [LARGE SCALE GENOMIC DNA]</scope>
    <source>
        <strain evidence="3">KLKA75</strain>
    </source>
</reference>
<dbReference type="EMBL" id="JBHSIT010000002">
    <property type="protein sequence ID" value="MFC4906938.1"/>
    <property type="molecule type" value="Genomic_DNA"/>
</dbReference>
<evidence type="ECO:0000256" key="1">
    <source>
        <dbReference type="SAM" id="MobiDB-lite"/>
    </source>
</evidence>
<evidence type="ECO:0000313" key="2">
    <source>
        <dbReference type="EMBL" id="MFC4906938.1"/>
    </source>
</evidence>
<sequence length="310" mass="33055">MPPSDNRDSANSAQQLVEAYQRQLANQPESRIPGQALISDMLTDLMHYCWLHGVSFTKAMEAAQLTFAAERTGVPKFELDSSVELVGKAAEQAREADLPRRGLITGIINSSGEPVYRVRFAGVTHAGGYSEDELRPGMDFRPVRTSNGLIRSPFDAERAIIATSVQVRAAAEQNRAPRPEHVRDLQDLYGELRLWSGTSSTHRLRVLLSPRIEAVLRQVGSSPPPTTGEHSARLAAASEHPAHAAGAGEHPAHAAGAGEHPAHAAGAGEHPAYLAAADGTSPELGVTPPGQPTPRPSSPLGARPRPNLHP</sequence>
<comment type="caution">
    <text evidence="2">The sequence shown here is derived from an EMBL/GenBank/DDBJ whole genome shotgun (WGS) entry which is preliminary data.</text>
</comment>